<evidence type="ECO:0000313" key="1">
    <source>
        <dbReference type="EMBL" id="CDF35215.1"/>
    </source>
</evidence>
<gene>
    <name evidence="1" type="ORF">CHC_T00003805001</name>
</gene>
<proteinExistence type="predicted"/>
<sequence length="165" mass="18356">MLCERRLSASVFDGAFLDRLLEVATSKEKRGASLRKDDDVWQGVRRHCGQSEECELTCCCPQRRDGRYLPDRLGVFSLGRLAWPVKGHCGKFREDVIEGMRPSSVAGRKEGKAGCGMIMGLRSCQSCSLEYTLKFGTVRSASNVPCVPKPSINFDSDFRTLSKVL</sequence>
<dbReference type="Gramene" id="CDF35215">
    <property type="protein sequence ID" value="CDF35215"/>
    <property type="gene ID" value="CHC_T00003805001"/>
</dbReference>
<accession>R7QCM8</accession>
<dbReference type="KEGG" id="ccp:CHC_T00003805001"/>
<dbReference type="Proteomes" id="UP000012073">
    <property type="component" value="Unassembled WGS sequence"/>
</dbReference>
<dbReference type="RefSeq" id="XP_005715034.1">
    <property type="nucleotide sequence ID" value="XM_005714977.1"/>
</dbReference>
<dbReference type="AlphaFoldDB" id="R7QCM8"/>
<dbReference type="GeneID" id="17322771"/>
<dbReference type="EMBL" id="HG001723">
    <property type="protein sequence ID" value="CDF35215.1"/>
    <property type="molecule type" value="Genomic_DNA"/>
</dbReference>
<evidence type="ECO:0000313" key="2">
    <source>
        <dbReference type="Proteomes" id="UP000012073"/>
    </source>
</evidence>
<organism evidence="1 2">
    <name type="scientific">Chondrus crispus</name>
    <name type="common">Carrageen Irish moss</name>
    <name type="synonym">Polymorpha crispa</name>
    <dbReference type="NCBI Taxonomy" id="2769"/>
    <lineage>
        <taxon>Eukaryota</taxon>
        <taxon>Rhodophyta</taxon>
        <taxon>Florideophyceae</taxon>
        <taxon>Rhodymeniophycidae</taxon>
        <taxon>Gigartinales</taxon>
        <taxon>Gigartinaceae</taxon>
        <taxon>Chondrus</taxon>
    </lineage>
</organism>
<keyword evidence="2" id="KW-1185">Reference proteome</keyword>
<protein>
    <submittedName>
        <fullName evidence="1">Uncharacterized protein</fullName>
    </submittedName>
</protein>
<reference evidence="2" key="1">
    <citation type="journal article" date="2013" name="Proc. Natl. Acad. Sci. U.S.A.">
        <title>Genome structure and metabolic features in the red seaweed Chondrus crispus shed light on evolution of the Archaeplastida.</title>
        <authorList>
            <person name="Collen J."/>
            <person name="Porcel B."/>
            <person name="Carre W."/>
            <person name="Ball S.G."/>
            <person name="Chaparro C."/>
            <person name="Tonon T."/>
            <person name="Barbeyron T."/>
            <person name="Michel G."/>
            <person name="Noel B."/>
            <person name="Valentin K."/>
            <person name="Elias M."/>
            <person name="Artiguenave F."/>
            <person name="Arun A."/>
            <person name="Aury J.M."/>
            <person name="Barbosa-Neto J.F."/>
            <person name="Bothwell J.H."/>
            <person name="Bouget F.Y."/>
            <person name="Brillet L."/>
            <person name="Cabello-Hurtado F."/>
            <person name="Capella-Gutierrez S."/>
            <person name="Charrier B."/>
            <person name="Cladiere L."/>
            <person name="Cock J.M."/>
            <person name="Coelho S.M."/>
            <person name="Colleoni C."/>
            <person name="Czjzek M."/>
            <person name="Da Silva C."/>
            <person name="Delage L."/>
            <person name="Denoeud F."/>
            <person name="Deschamps P."/>
            <person name="Dittami S.M."/>
            <person name="Gabaldon T."/>
            <person name="Gachon C.M."/>
            <person name="Groisillier A."/>
            <person name="Herve C."/>
            <person name="Jabbari K."/>
            <person name="Katinka M."/>
            <person name="Kloareg B."/>
            <person name="Kowalczyk N."/>
            <person name="Labadie K."/>
            <person name="Leblanc C."/>
            <person name="Lopez P.J."/>
            <person name="McLachlan D.H."/>
            <person name="Meslet-Cladiere L."/>
            <person name="Moustafa A."/>
            <person name="Nehr Z."/>
            <person name="Nyvall Collen P."/>
            <person name="Panaud O."/>
            <person name="Partensky F."/>
            <person name="Poulain J."/>
            <person name="Rensing S.A."/>
            <person name="Rousvoal S."/>
            <person name="Samson G."/>
            <person name="Symeonidi A."/>
            <person name="Weissenbach J."/>
            <person name="Zambounis A."/>
            <person name="Wincker P."/>
            <person name="Boyen C."/>
        </authorList>
    </citation>
    <scope>NUCLEOTIDE SEQUENCE [LARGE SCALE GENOMIC DNA]</scope>
    <source>
        <strain evidence="2">cv. Stackhouse</strain>
    </source>
</reference>
<name>R7QCM8_CHOCR</name>